<evidence type="ECO:0000313" key="1">
    <source>
        <dbReference type="EMBL" id="KAI8541984.1"/>
    </source>
</evidence>
<protein>
    <submittedName>
        <fullName evidence="1">Uncharacterized protein</fullName>
    </submittedName>
</protein>
<dbReference type="Proteomes" id="UP001062846">
    <property type="component" value="Chromosome 8"/>
</dbReference>
<sequence>MVTTTLLALPMALRMDSASWKVTSTALMRSDSSLDSAGHRSTSRESPSSMTADVWQRRRAWE</sequence>
<accession>A0ACC0MMY7</accession>
<organism evidence="1 2">
    <name type="scientific">Rhododendron molle</name>
    <name type="common">Chinese azalea</name>
    <name type="synonym">Azalea mollis</name>
    <dbReference type="NCBI Taxonomy" id="49168"/>
    <lineage>
        <taxon>Eukaryota</taxon>
        <taxon>Viridiplantae</taxon>
        <taxon>Streptophyta</taxon>
        <taxon>Embryophyta</taxon>
        <taxon>Tracheophyta</taxon>
        <taxon>Spermatophyta</taxon>
        <taxon>Magnoliopsida</taxon>
        <taxon>eudicotyledons</taxon>
        <taxon>Gunneridae</taxon>
        <taxon>Pentapetalae</taxon>
        <taxon>asterids</taxon>
        <taxon>Ericales</taxon>
        <taxon>Ericaceae</taxon>
        <taxon>Ericoideae</taxon>
        <taxon>Rhodoreae</taxon>
        <taxon>Rhododendron</taxon>
    </lineage>
</organism>
<proteinExistence type="predicted"/>
<gene>
    <name evidence="1" type="ORF">RHMOL_Rhmol08G0103800</name>
</gene>
<dbReference type="EMBL" id="CM046395">
    <property type="protein sequence ID" value="KAI8541984.1"/>
    <property type="molecule type" value="Genomic_DNA"/>
</dbReference>
<reference evidence="1" key="1">
    <citation type="submission" date="2022-02" db="EMBL/GenBank/DDBJ databases">
        <title>Plant Genome Project.</title>
        <authorList>
            <person name="Zhang R.-G."/>
        </authorList>
    </citation>
    <scope>NUCLEOTIDE SEQUENCE</scope>
    <source>
        <strain evidence="1">AT1</strain>
    </source>
</reference>
<comment type="caution">
    <text evidence="1">The sequence shown here is derived from an EMBL/GenBank/DDBJ whole genome shotgun (WGS) entry which is preliminary data.</text>
</comment>
<name>A0ACC0MMY7_RHOML</name>
<keyword evidence="2" id="KW-1185">Reference proteome</keyword>
<evidence type="ECO:0000313" key="2">
    <source>
        <dbReference type="Proteomes" id="UP001062846"/>
    </source>
</evidence>